<proteinExistence type="predicted"/>
<dbReference type="HOGENOM" id="CLU_2100888_0_0_1"/>
<organism evidence="1">
    <name type="scientific">Oryza punctata</name>
    <name type="common">Red rice</name>
    <dbReference type="NCBI Taxonomy" id="4537"/>
    <lineage>
        <taxon>Eukaryota</taxon>
        <taxon>Viridiplantae</taxon>
        <taxon>Streptophyta</taxon>
        <taxon>Embryophyta</taxon>
        <taxon>Tracheophyta</taxon>
        <taxon>Spermatophyta</taxon>
        <taxon>Magnoliopsida</taxon>
        <taxon>Liliopsida</taxon>
        <taxon>Poales</taxon>
        <taxon>Poaceae</taxon>
        <taxon>BOP clade</taxon>
        <taxon>Oryzoideae</taxon>
        <taxon>Oryzeae</taxon>
        <taxon>Oryzinae</taxon>
        <taxon>Oryza</taxon>
    </lineage>
</organism>
<protein>
    <submittedName>
        <fullName evidence="1">Uncharacterized protein</fullName>
    </submittedName>
</protein>
<dbReference type="EnsemblPlants" id="OPUNC02G12090.1">
    <property type="protein sequence ID" value="OPUNC02G12090.1"/>
    <property type="gene ID" value="OPUNC02G12090"/>
</dbReference>
<dbReference type="Proteomes" id="UP000026962">
    <property type="component" value="Chromosome 2"/>
</dbReference>
<reference evidence="1" key="2">
    <citation type="submission" date="2018-05" db="EMBL/GenBank/DDBJ databases">
        <title>OpunRS2 (Oryza punctata Reference Sequence Version 2).</title>
        <authorList>
            <person name="Zhang J."/>
            <person name="Kudrna D."/>
            <person name="Lee S."/>
            <person name="Talag J."/>
            <person name="Welchert J."/>
            <person name="Wing R.A."/>
        </authorList>
    </citation>
    <scope>NUCLEOTIDE SEQUENCE [LARGE SCALE GENOMIC DNA]</scope>
</reference>
<dbReference type="Gramene" id="OPUNC02G12090.1">
    <property type="protein sequence ID" value="OPUNC02G12090.1"/>
    <property type="gene ID" value="OPUNC02G12090"/>
</dbReference>
<evidence type="ECO:0000313" key="1">
    <source>
        <dbReference type="EnsemblPlants" id="OPUNC02G12090.1"/>
    </source>
</evidence>
<sequence length="116" mass="13007">MSKRKIANNLCHRLTPPYHLWPATWSAMCKVGPVQSINSDQVNTSSFLVKALLCVRQRGPKQHLRLNCRDVIVLLSVRTVRRLPPSTATVLSSLLHGVSLICGLGRWINSDPKKKK</sequence>
<accession>A0A0E0JYW2</accession>
<name>A0A0E0JYW2_ORYPU</name>
<dbReference type="AlphaFoldDB" id="A0A0E0JYW2"/>
<keyword evidence="2" id="KW-1185">Reference proteome</keyword>
<evidence type="ECO:0000313" key="2">
    <source>
        <dbReference type="Proteomes" id="UP000026962"/>
    </source>
</evidence>
<reference evidence="1" key="1">
    <citation type="submission" date="2015-04" db="UniProtKB">
        <authorList>
            <consortium name="EnsemblPlants"/>
        </authorList>
    </citation>
    <scope>IDENTIFICATION</scope>
</reference>